<dbReference type="SUPFAM" id="SSF54593">
    <property type="entry name" value="Glyoxalase/Bleomycin resistance protein/Dihydroxybiphenyl dioxygenase"/>
    <property type="match status" value="1"/>
</dbReference>
<proteinExistence type="predicted"/>
<dbReference type="Proteomes" id="UP001500618">
    <property type="component" value="Unassembled WGS sequence"/>
</dbReference>
<comment type="caution">
    <text evidence="2">The sequence shown here is derived from an EMBL/GenBank/DDBJ whole genome shotgun (WGS) entry which is preliminary data.</text>
</comment>
<dbReference type="CDD" id="cd06587">
    <property type="entry name" value="VOC"/>
    <property type="match status" value="1"/>
</dbReference>
<feature type="domain" description="VOC" evidence="1">
    <location>
        <begin position="6"/>
        <end position="127"/>
    </location>
</feature>
<evidence type="ECO:0000313" key="3">
    <source>
        <dbReference type="Proteomes" id="UP001500618"/>
    </source>
</evidence>
<dbReference type="RefSeq" id="WP_344307876.1">
    <property type="nucleotide sequence ID" value="NZ_BAAANY010000004.1"/>
</dbReference>
<reference evidence="2 3" key="1">
    <citation type="journal article" date="2019" name="Int. J. Syst. Evol. Microbiol.">
        <title>The Global Catalogue of Microorganisms (GCM) 10K type strain sequencing project: providing services to taxonomists for standard genome sequencing and annotation.</title>
        <authorList>
            <consortium name="The Broad Institute Genomics Platform"/>
            <consortium name="The Broad Institute Genome Sequencing Center for Infectious Disease"/>
            <person name="Wu L."/>
            <person name="Ma J."/>
        </authorList>
    </citation>
    <scope>NUCLEOTIDE SEQUENCE [LARGE SCALE GENOMIC DNA]</scope>
    <source>
        <strain evidence="2 3">JCM 14718</strain>
    </source>
</reference>
<organism evidence="2 3">
    <name type="scientific">Fodinicola feengrottensis</name>
    <dbReference type="NCBI Taxonomy" id="435914"/>
    <lineage>
        <taxon>Bacteria</taxon>
        <taxon>Bacillati</taxon>
        <taxon>Actinomycetota</taxon>
        <taxon>Actinomycetes</taxon>
        <taxon>Mycobacteriales</taxon>
        <taxon>Fodinicola</taxon>
    </lineage>
</organism>
<dbReference type="InterPro" id="IPR004360">
    <property type="entry name" value="Glyas_Fos-R_dOase_dom"/>
</dbReference>
<evidence type="ECO:0000259" key="1">
    <source>
        <dbReference type="PROSITE" id="PS51819"/>
    </source>
</evidence>
<dbReference type="EMBL" id="BAAANY010000004">
    <property type="protein sequence ID" value="GAA1664046.1"/>
    <property type="molecule type" value="Genomic_DNA"/>
</dbReference>
<name>A0ABN2G272_9ACTN</name>
<gene>
    <name evidence="2" type="ORF">GCM10009765_11990</name>
</gene>
<dbReference type="Pfam" id="PF00903">
    <property type="entry name" value="Glyoxalase"/>
    <property type="match status" value="1"/>
</dbReference>
<protein>
    <submittedName>
        <fullName evidence="2">VOC family protein</fullName>
    </submittedName>
</protein>
<dbReference type="PROSITE" id="PS51819">
    <property type="entry name" value="VOC"/>
    <property type="match status" value="1"/>
</dbReference>
<sequence>MPVLTGIHHVKYPVSDLAISREWYERVLGYRVAFDFPDEHGVVKGVGGFVEGLAVPISLQENPAAAAGAAAGFDPVCFSIADRAAADEWAARLTELGVEHSGVIDGTRGWRVIFRDPDGTEIRLYSTSDQDAQDHTDKPGYARMV</sequence>
<dbReference type="InterPro" id="IPR029068">
    <property type="entry name" value="Glyas_Bleomycin-R_OHBP_Dase"/>
</dbReference>
<dbReference type="Gene3D" id="3.10.180.10">
    <property type="entry name" value="2,3-Dihydroxybiphenyl 1,2-Dioxygenase, domain 1"/>
    <property type="match status" value="1"/>
</dbReference>
<accession>A0ABN2G272</accession>
<dbReference type="InterPro" id="IPR037523">
    <property type="entry name" value="VOC_core"/>
</dbReference>
<evidence type="ECO:0000313" key="2">
    <source>
        <dbReference type="EMBL" id="GAA1664046.1"/>
    </source>
</evidence>
<keyword evidence="3" id="KW-1185">Reference proteome</keyword>